<dbReference type="Pfam" id="PF05954">
    <property type="entry name" value="Phage_GPD"/>
    <property type="match status" value="1"/>
</dbReference>
<evidence type="ECO:0000256" key="3">
    <source>
        <dbReference type="ARBA" id="ARBA00022525"/>
    </source>
</evidence>
<dbReference type="AlphaFoldDB" id="A0A7X0AZY8"/>
<dbReference type="Gene3D" id="3.40.50.1820">
    <property type="entry name" value="alpha/beta hydrolase"/>
    <property type="match status" value="1"/>
</dbReference>
<keyword evidence="3" id="KW-0964">Secreted</keyword>
<dbReference type="SUPFAM" id="SSF69349">
    <property type="entry name" value="Phage fibre proteins"/>
    <property type="match status" value="1"/>
</dbReference>
<dbReference type="PANTHER" id="PTHR32305:SF15">
    <property type="entry name" value="PROTEIN RHSA-RELATED"/>
    <property type="match status" value="1"/>
</dbReference>
<evidence type="ECO:0000259" key="4">
    <source>
        <dbReference type="Pfam" id="PF04717"/>
    </source>
</evidence>
<dbReference type="SUPFAM" id="SSF53474">
    <property type="entry name" value="alpha/beta-Hydrolases"/>
    <property type="match status" value="1"/>
</dbReference>
<dbReference type="InterPro" id="IPR054030">
    <property type="entry name" value="Gp5_Vgr_C"/>
</dbReference>
<sequence length="860" mass="92827">MDGYTQADRLLGMDSPLGPDQLLLEALEGMEGVSVPFEFRATVRAMDDNLDPAALIAQSVDLKLRLEDGVYRTFNGVVASLTGGHAASRGQRHYTLRIVPRLWFLTRTSDCRIFQNKTTLDILETIFAELGVTQYDFSGVSAPPAREYCVQYRETDFNFVSRLMEEDGLYYFFRHEPGKHTFVLGSQTSAYQTGDEPLIPFSAASAHSNHITEWHRSHAYQASAWAMGDYNFQTSKLDLKQTVPTVSTYSQDPEHEHFDYPGLHDTAGDGQRRAKLAMQAEEVGRETVQAAGDCRSMAPCGRFQLTDHPVAAENGAYVVLSITHRASDLSYESAGAGHSGYTNRFSCLPAATPYVPQRTATRPAIAGLQTAVVVGPKGQEIYTDKHGRVKVQFFWDRRGQSNEASSCWVRVAQGWAGRGFGAQTIPRMGMEVVVAFLEGNPDRPVILGSVPNSETTAPLGLPAQQTQTTFRTASSPGGGGFNLFTLEDKAGSEEIAFHSQKDLSMVVQNNAFETVTKASVRQARQLIALKVGNSTVQLTPEHVILSSNGSVAVLDKDGIRYNGGKIWLNMKEPQDAQSEVSNPATAARLANCAALANARDNAILANHTYGSDPTMPPGYRMLDPDTPQGKAELAKLGVGKADLSPTNTTFRAQIFAKDGADGTHYTVAYRGTQTLEDWKNNFQQGLGEQSKEYDQATYLAKKVDRTSGGKVSFTGHSLGGGMASAASVITGKPAVTFNSAGLSARTVGGYPSPAAPVDAYYNDGDPLSGIQDHREAALSGITAGAIVAEPMAGVPLASYTLSREAKGDPILPRAYGTRHELPNVPPPGAGFFARNNPKAAHGMDYVIRGLDAKRQECGCL</sequence>
<dbReference type="PANTHER" id="PTHR32305">
    <property type="match status" value="1"/>
</dbReference>
<dbReference type="Pfam" id="PF26363">
    <property type="entry name" value="Phospholipase-like"/>
    <property type="match status" value="1"/>
</dbReference>
<keyword evidence="7" id="KW-1185">Reference proteome</keyword>
<dbReference type="SUPFAM" id="SSF69279">
    <property type="entry name" value="Phage tail proteins"/>
    <property type="match status" value="2"/>
</dbReference>
<dbReference type="EMBL" id="JACIIZ010000011">
    <property type="protein sequence ID" value="MBB6253223.1"/>
    <property type="molecule type" value="Genomic_DNA"/>
</dbReference>
<evidence type="ECO:0000313" key="7">
    <source>
        <dbReference type="Proteomes" id="UP000539175"/>
    </source>
</evidence>
<comment type="subcellular location">
    <subcellularLocation>
        <location evidence="1">Secreted</location>
    </subcellularLocation>
</comment>
<evidence type="ECO:0000259" key="5">
    <source>
        <dbReference type="Pfam" id="PF22178"/>
    </source>
</evidence>
<dbReference type="Pfam" id="PF04717">
    <property type="entry name" value="Phage_base_V"/>
    <property type="match status" value="1"/>
</dbReference>
<comment type="caution">
    <text evidence="6">The sequence shown here is derived from an EMBL/GenBank/DDBJ whole genome shotgun (WGS) entry which is preliminary data.</text>
</comment>
<accession>A0A7X0AZY8</accession>
<dbReference type="InterPro" id="IPR006533">
    <property type="entry name" value="T6SS_Vgr_RhsGE"/>
</dbReference>
<proteinExistence type="inferred from homology"/>
<dbReference type="Gene3D" id="2.20.220.20">
    <property type="match status" value="1"/>
</dbReference>
<evidence type="ECO:0000256" key="1">
    <source>
        <dbReference type="ARBA" id="ARBA00004613"/>
    </source>
</evidence>
<dbReference type="Proteomes" id="UP000539175">
    <property type="component" value="Unassembled WGS sequence"/>
</dbReference>
<dbReference type="InterPro" id="IPR050708">
    <property type="entry name" value="T6SS_VgrG/RHS"/>
</dbReference>
<evidence type="ECO:0000313" key="6">
    <source>
        <dbReference type="EMBL" id="MBB6253223.1"/>
    </source>
</evidence>
<dbReference type="Gene3D" id="4.10.220.110">
    <property type="match status" value="1"/>
</dbReference>
<feature type="domain" description="Gp5/Type VI secretion system Vgr protein OB-fold" evidence="4">
    <location>
        <begin position="383"/>
        <end position="450"/>
    </location>
</feature>
<dbReference type="InterPro" id="IPR017847">
    <property type="entry name" value="T6SS_RhsGE_Vgr_subset"/>
</dbReference>
<dbReference type="InterPro" id="IPR006531">
    <property type="entry name" value="Gp5/Vgr_OB"/>
</dbReference>
<protein>
    <submittedName>
        <fullName evidence="6">Type VI secretion system secreted protein VgrG</fullName>
    </submittedName>
</protein>
<dbReference type="InterPro" id="IPR029058">
    <property type="entry name" value="AB_hydrolase_fold"/>
</dbReference>
<reference evidence="6 7" key="1">
    <citation type="submission" date="2020-08" db="EMBL/GenBank/DDBJ databases">
        <title>Genomic Encyclopedia of Type Strains, Phase IV (KMG-IV): sequencing the most valuable type-strain genomes for metagenomic binning, comparative biology and taxonomic classification.</title>
        <authorList>
            <person name="Goeker M."/>
        </authorList>
    </citation>
    <scope>NUCLEOTIDE SEQUENCE [LARGE SCALE GENOMIC DNA]</scope>
    <source>
        <strain evidence="6 7">DSM 22198</strain>
    </source>
</reference>
<dbReference type="Gene3D" id="3.55.50.10">
    <property type="entry name" value="Baseplate protein-like domains"/>
    <property type="match status" value="1"/>
</dbReference>
<gene>
    <name evidence="6" type="ORF">FHS74_003792</name>
</gene>
<dbReference type="Pfam" id="PF22178">
    <property type="entry name" value="Gp5_trimer_C"/>
    <property type="match status" value="1"/>
</dbReference>
<dbReference type="InterPro" id="IPR037026">
    <property type="entry name" value="Vgr_OB-fold_dom_sf"/>
</dbReference>
<dbReference type="NCBIfam" id="TIGR03361">
    <property type="entry name" value="VI_Rhs_Vgr"/>
    <property type="match status" value="1"/>
</dbReference>
<dbReference type="Gene3D" id="2.30.110.50">
    <property type="match status" value="1"/>
</dbReference>
<evidence type="ECO:0000256" key="2">
    <source>
        <dbReference type="ARBA" id="ARBA00005558"/>
    </source>
</evidence>
<name>A0A7X0AZY8_9PROT</name>
<dbReference type="Gene3D" id="2.40.50.230">
    <property type="entry name" value="Gp5 N-terminal domain"/>
    <property type="match status" value="1"/>
</dbReference>
<dbReference type="GO" id="GO:0005576">
    <property type="term" value="C:extracellular region"/>
    <property type="evidence" value="ECO:0007669"/>
    <property type="project" value="UniProtKB-SubCell"/>
</dbReference>
<comment type="similarity">
    <text evidence="2">Belongs to the VgrG protein family.</text>
</comment>
<dbReference type="RefSeq" id="WP_184803431.1">
    <property type="nucleotide sequence ID" value="NZ_JACIIZ010000011.1"/>
</dbReference>
<dbReference type="NCBIfam" id="TIGR01646">
    <property type="entry name" value="vgr_GE"/>
    <property type="match status" value="1"/>
</dbReference>
<organism evidence="6 7">
    <name type="scientific">Nitrospirillum iridis</name>
    <dbReference type="NCBI Taxonomy" id="765888"/>
    <lineage>
        <taxon>Bacteria</taxon>
        <taxon>Pseudomonadati</taxon>
        <taxon>Pseudomonadota</taxon>
        <taxon>Alphaproteobacteria</taxon>
        <taxon>Rhodospirillales</taxon>
        <taxon>Azospirillaceae</taxon>
        <taxon>Nitrospirillum</taxon>
    </lineage>
</organism>
<dbReference type="SUPFAM" id="SSF69255">
    <property type="entry name" value="gp5 N-terminal domain-like"/>
    <property type="match status" value="1"/>
</dbReference>
<feature type="domain" description="Gp5/Type VI secretion system Vgr C-terminal trimerisation" evidence="5">
    <location>
        <begin position="468"/>
        <end position="521"/>
    </location>
</feature>